<comment type="similarity">
    <text evidence="2">Belongs to the AlaDH/PNT family.</text>
</comment>
<feature type="domain" description="Alanine dehydrogenase/pyridine nucleotide transhydrogenase N-terminal" evidence="10">
    <location>
        <begin position="4"/>
        <end position="138"/>
    </location>
</feature>
<dbReference type="Gene3D" id="3.40.50.720">
    <property type="entry name" value="NAD(P)-binding Rossmann-like Domain"/>
    <property type="match status" value="2"/>
</dbReference>
<protein>
    <recommendedName>
        <fullName evidence="3">proton-translocating NAD(P)(+) transhydrogenase</fullName>
        <ecNumber evidence="3">7.1.1.1</ecNumber>
    </recommendedName>
</protein>
<dbReference type="InterPro" id="IPR008143">
    <property type="entry name" value="Ala_DH/PNT_CS2"/>
</dbReference>
<gene>
    <name evidence="11" type="ORF">G7077_12550</name>
</gene>
<dbReference type="EC" id="7.1.1.1" evidence="3"/>
<dbReference type="PANTHER" id="PTHR10160">
    <property type="entry name" value="NAD(P) TRANSHYDROGENASE"/>
    <property type="match status" value="1"/>
</dbReference>
<dbReference type="PANTHER" id="PTHR10160:SF19">
    <property type="entry name" value="PROTON-TRANSLOCATING NAD(P)(+) TRANSHYDROGENASE"/>
    <property type="match status" value="1"/>
</dbReference>
<evidence type="ECO:0000259" key="9">
    <source>
        <dbReference type="SMART" id="SM01002"/>
    </source>
</evidence>
<keyword evidence="6" id="KW-1278">Translocase</keyword>
<dbReference type="SMART" id="SM01002">
    <property type="entry name" value="AlaDh_PNT_C"/>
    <property type="match status" value="1"/>
</dbReference>
<dbReference type="GO" id="GO:0050661">
    <property type="term" value="F:NADP binding"/>
    <property type="evidence" value="ECO:0007669"/>
    <property type="project" value="TreeGrafter"/>
</dbReference>
<dbReference type="InterPro" id="IPR007698">
    <property type="entry name" value="AlaDH/PNT_NAD(H)-bd"/>
</dbReference>
<dbReference type="RefSeq" id="WP_166411999.1">
    <property type="nucleotide sequence ID" value="NZ_CP049869.1"/>
</dbReference>
<evidence type="ECO:0000313" key="12">
    <source>
        <dbReference type="Proteomes" id="UP000503222"/>
    </source>
</evidence>
<evidence type="ECO:0000256" key="8">
    <source>
        <dbReference type="ARBA" id="ARBA00048202"/>
    </source>
</evidence>
<dbReference type="PROSITE" id="PS00837">
    <property type="entry name" value="ALADH_PNT_2"/>
    <property type="match status" value="1"/>
</dbReference>
<keyword evidence="4" id="KW-0547">Nucleotide-binding</keyword>
<accession>A0A6G7YSA1</accession>
<dbReference type="Pfam" id="PF05222">
    <property type="entry name" value="AlaDh_PNT_N"/>
    <property type="match status" value="1"/>
</dbReference>
<evidence type="ECO:0000313" key="11">
    <source>
        <dbReference type="EMBL" id="QIK79612.1"/>
    </source>
</evidence>
<dbReference type="GO" id="GO:0008750">
    <property type="term" value="F:proton-translocating NAD(P)+ transhydrogenase activity"/>
    <property type="evidence" value="ECO:0007669"/>
    <property type="project" value="UniProtKB-EC"/>
</dbReference>
<evidence type="ECO:0000256" key="7">
    <source>
        <dbReference type="ARBA" id="ARBA00023027"/>
    </source>
</evidence>
<dbReference type="GO" id="GO:0006740">
    <property type="term" value="P:NADPH regeneration"/>
    <property type="evidence" value="ECO:0007669"/>
    <property type="project" value="TreeGrafter"/>
</dbReference>
<comment type="function">
    <text evidence="1">The transhydrogenation between NADH and NADP is coupled to respiration and ATP hydrolysis and functions as a proton pump across the membrane.</text>
</comment>
<dbReference type="EMBL" id="CP049869">
    <property type="protein sequence ID" value="QIK79612.1"/>
    <property type="molecule type" value="Genomic_DNA"/>
</dbReference>
<dbReference type="CDD" id="cd05304">
    <property type="entry name" value="Rubrum_tdh"/>
    <property type="match status" value="1"/>
</dbReference>
<evidence type="ECO:0000256" key="3">
    <source>
        <dbReference type="ARBA" id="ARBA00012943"/>
    </source>
</evidence>
<dbReference type="GO" id="GO:0005886">
    <property type="term" value="C:plasma membrane"/>
    <property type="evidence" value="ECO:0007669"/>
    <property type="project" value="TreeGrafter"/>
</dbReference>
<dbReference type="InterPro" id="IPR036291">
    <property type="entry name" value="NAD(P)-bd_dom_sf"/>
</dbReference>
<keyword evidence="12" id="KW-1185">Reference proteome</keyword>
<evidence type="ECO:0000259" key="10">
    <source>
        <dbReference type="SMART" id="SM01003"/>
    </source>
</evidence>
<dbReference type="SUPFAM" id="SSF51735">
    <property type="entry name" value="NAD(P)-binding Rossmann-fold domains"/>
    <property type="match status" value="1"/>
</dbReference>
<dbReference type="InterPro" id="IPR007886">
    <property type="entry name" value="AlaDH/PNT_N"/>
</dbReference>
<evidence type="ECO:0000256" key="2">
    <source>
        <dbReference type="ARBA" id="ARBA00005689"/>
    </source>
</evidence>
<evidence type="ECO:0000256" key="4">
    <source>
        <dbReference type="ARBA" id="ARBA00022741"/>
    </source>
</evidence>
<dbReference type="KEGG" id="spii:G7077_12550"/>
<reference evidence="11 12" key="1">
    <citation type="submission" date="2020-03" db="EMBL/GenBank/DDBJ databases">
        <title>Sphingomonas sp. nov., isolated from fish.</title>
        <authorList>
            <person name="Hyun D.-W."/>
            <person name="Bae J.-W."/>
        </authorList>
    </citation>
    <scope>NUCLEOTIDE SEQUENCE [LARGE SCALE GENOMIC DNA]</scope>
    <source>
        <strain evidence="11 12">HDW15B</strain>
    </source>
</reference>
<feature type="domain" description="Alanine dehydrogenase/pyridine nucleotide transhydrogenase NAD(H)-binding" evidence="9">
    <location>
        <begin position="147"/>
        <end position="313"/>
    </location>
</feature>
<proteinExistence type="inferred from homology"/>
<dbReference type="SUPFAM" id="SSF52283">
    <property type="entry name" value="Formate/glycerate dehydrogenase catalytic domain-like"/>
    <property type="match status" value="1"/>
</dbReference>
<evidence type="ECO:0000256" key="1">
    <source>
        <dbReference type="ARBA" id="ARBA00003943"/>
    </source>
</evidence>
<keyword evidence="7" id="KW-0520">NAD</keyword>
<keyword evidence="5" id="KW-0521">NADP</keyword>
<dbReference type="Pfam" id="PF01262">
    <property type="entry name" value="AlaDh_PNT_C"/>
    <property type="match status" value="1"/>
</dbReference>
<organism evidence="11 12">
    <name type="scientific">Sphingomonas piscis</name>
    <dbReference type="NCBI Taxonomy" id="2714943"/>
    <lineage>
        <taxon>Bacteria</taxon>
        <taxon>Pseudomonadati</taxon>
        <taxon>Pseudomonadota</taxon>
        <taxon>Alphaproteobacteria</taxon>
        <taxon>Sphingomonadales</taxon>
        <taxon>Sphingomonadaceae</taxon>
        <taxon>Sphingomonas</taxon>
    </lineage>
</organism>
<evidence type="ECO:0000256" key="5">
    <source>
        <dbReference type="ARBA" id="ARBA00022857"/>
    </source>
</evidence>
<dbReference type="SMART" id="SM01003">
    <property type="entry name" value="AlaDh_PNT_N"/>
    <property type="match status" value="1"/>
</dbReference>
<dbReference type="GO" id="GO:0016491">
    <property type="term" value="F:oxidoreductase activity"/>
    <property type="evidence" value="ECO:0007669"/>
    <property type="project" value="InterPro"/>
</dbReference>
<sequence length="375" mass="38020">MKIAVLKEMAPGESRCAAIPETVKKFVGLGADVAVESGAGASASISDDEFAAAGASLGSRADILNGAGIILCVAGPDPSGLAGGAPGALLIGALDPAGRSEAVQGYAGAGLDAFAMEWMPRITRAQSMDILSSQSNLAGYKAVVDAAAAYGRAFPMMMTAAGTVSPAKVFVMGVGVAGLQAIATARRMGAQVSATDVRSATKEQIQSLGAKAIFVENVAGIEGEGQGGYAGEMSDEYKKAQAELVSSHIAKQDIVITTALIPGRPAPRLVSDAQLATMRPGSVIIDLAAGAGGNVEGCRADQLTEIHGVKVIGASNLARSLPADSSALFARNLFNFLSAFWDKDAGAPVLPDEDEIVRGICLTHGGKIVHERLAS</sequence>
<dbReference type="AlphaFoldDB" id="A0A6G7YSA1"/>
<name>A0A6G7YSA1_9SPHN</name>
<dbReference type="Proteomes" id="UP000503222">
    <property type="component" value="Chromosome"/>
</dbReference>
<comment type="catalytic activity">
    <reaction evidence="8">
        <text>NAD(+) + NADPH + H(+)(in) = NADH + NADP(+) + H(+)(out)</text>
        <dbReference type="Rhea" id="RHEA:47992"/>
        <dbReference type="ChEBI" id="CHEBI:15378"/>
        <dbReference type="ChEBI" id="CHEBI:57540"/>
        <dbReference type="ChEBI" id="CHEBI:57783"/>
        <dbReference type="ChEBI" id="CHEBI:57945"/>
        <dbReference type="ChEBI" id="CHEBI:58349"/>
        <dbReference type="EC" id="7.1.1.1"/>
    </reaction>
</comment>
<evidence type="ECO:0000256" key="6">
    <source>
        <dbReference type="ARBA" id="ARBA00022967"/>
    </source>
</evidence>